<keyword evidence="3" id="KW-1185">Reference proteome</keyword>
<proteinExistence type="predicted"/>
<feature type="compositionally biased region" description="Basic residues" evidence="1">
    <location>
        <begin position="49"/>
        <end position="64"/>
    </location>
</feature>
<feature type="region of interest" description="Disordered" evidence="1">
    <location>
        <begin position="276"/>
        <end position="361"/>
    </location>
</feature>
<feature type="compositionally biased region" description="Polar residues" evidence="1">
    <location>
        <begin position="329"/>
        <end position="339"/>
    </location>
</feature>
<feature type="region of interest" description="Disordered" evidence="1">
    <location>
        <begin position="140"/>
        <end position="190"/>
    </location>
</feature>
<feature type="non-terminal residue" evidence="2">
    <location>
        <position position="1"/>
    </location>
</feature>
<sequence>DFLIMQCPSEYIYNYAIGAEWLPDLRPHKRRTISSVTDKIASLFENKSNSKKSPKGRRKSRNGKGKQSQGTKIAPQSPVLEAESDVDLNLPISDPVLLPTQKRMTISSMMSLHYSKSLSLTSIGLIISITDTIATHFKVHGKSRNSSKERGNVRKGKGKKSDGKKKAPKVPVLKVDSDEEGTPPMPNPVVHSDDSLTLAVVIHAFCLVALHQPFNDRINTDVPPDPRSAFTNLTHDYAEGFGDIDGRDVTQALDSIIIRENDIPVNNGIDVTASRLEKRKRTLSQASHQKKDGGRGTPKRVKQGSETNAWDDPIQTNTKYNDTLHKDATQQSSSETRPIQSDGHDKNDTSTSISADQAGSSSPVILCHMDTIPELLPTTTIIIQPKDTSSVITALHEQHSGSVGSTFTNENATQPRVNSYHNCEIELVEENDPPPYVSEQVYE</sequence>
<feature type="region of interest" description="Disordered" evidence="1">
    <location>
        <begin position="44"/>
        <end position="79"/>
    </location>
</feature>
<reference evidence="2" key="1">
    <citation type="journal article" date="2020" name="New Phytol.">
        <title>Comparative genomics reveals dynamic genome evolution in host specialist ectomycorrhizal fungi.</title>
        <authorList>
            <person name="Lofgren L.A."/>
            <person name="Nguyen N.H."/>
            <person name="Vilgalys R."/>
            <person name="Ruytinx J."/>
            <person name="Liao H.L."/>
            <person name="Branco S."/>
            <person name="Kuo A."/>
            <person name="LaButti K."/>
            <person name="Lipzen A."/>
            <person name="Andreopoulos W."/>
            <person name="Pangilinan J."/>
            <person name="Riley R."/>
            <person name="Hundley H."/>
            <person name="Na H."/>
            <person name="Barry K."/>
            <person name="Grigoriev I.V."/>
            <person name="Stajich J.E."/>
            <person name="Kennedy P.G."/>
        </authorList>
    </citation>
    <scope>NUCLEOTIDE SEQUENCE</scope>
    <source>
        <strain evidence="2">FC423</strain>
    </source>
</reference>
<evidence type="ECO:0000256" key="1">
    <source>
        <dbReference type="SAM" id="MobiDB-lite"/>
    </source>
</evidence>
<organism evidence="2 3">
    <name type="scientific">Suillus discolor</name>
    <dbReference type="NCBI Taxonomy" id="1912936"/>
    <lineage>
        <taxon>Eukaryota</taxon>
        <taxon>Fungi</taxon>
        <taxon>Dikarya</taxon>
        <taxon>Basidiomycota</taxon>
        <taxon>Agaricomycotina</taxon>
        <taxon>Agaricomycetes</taxon>
        <taxon>Agaricomycetidae</taxon>
        <taxon>Boletales</taxon>
        <taxon>Suillineae</taxon>
        <taxon>Suillaceae</taxon>
        <taxon>Suillus</taxon>
    </lineage>
</organism>
<name>A0A9P7ERC0_9AGAM</name>
<dbReference type="EMBL" id="JABBWM010000367">
    <property type="protein sequence ID" value="KAG2081944.1"/>
    <property type="molecule type" value="Genomic_DNA"/>
</dbReference>
<dbReference type="Proteomes" id="UP000823399">
    <property type="component" value="Unassembled WGS sequence"/>
</dbReference>
<evidence type="ECO:0000313" key="3">
    <source>
        <dbReference type="Proteomes" id="UP000823399"/>
    </source>
</evidence>
<feature type="compositionally biased region" description="Polar residues" evidence="1">
    <location>
        <begin position="304"/>
        <end position="321"/>
    </location>
</feature>
<dbReference type="AlphaFoldDB" id="A0A9P7ERC0"/>
<comment type="caution">
    <text evidence="2">The sequence shown here is derived from an EMBL/GenBank/DDBJ whole genome shotgun (WGS) entry which is preliminary data.</text>
</comment>
<dbReference type="GeneID" id="64696945"/>
<protein>
    <submittedName>
        <fullName evidence="2">Uncharacterized protein</fullName>
    </submittedName>
</protein>
<dbReference type="RefSeq" id="XP_041284250.1">
    <property type="nucleotide sequence ID" value="XM_041434686.1"/>
</dbReference>
<feature type="compositionally biased region" description="Polar residues" evidence="1">
    <location>
        <begin position="349"/>
        <end position="361"/>
    </location>
</feature>
<gene>
    <name evidence="2" type="ORF">F5147DRAFT_660648</name>
</gene>
<evidence type="ECO:0000313" key="2">
    <source>
        <dbReference type="EMBL" id="KAG2081944.1"/>
    </source>
</evidence>
<accession>A0A9P7ERC0</accession>